<comment type="caution">
    <text evidence="2">The sequence shown here is derived from an EMBL/GenBank/DDBJ whole genome shotgun (WGS) entry which is preliminary data.</text>
</comment>
<name>A0ABT7SSH7_9ALTE</name>
<keyword evidence="3" id="KW-1185">Reference proteome</keyword>
<protein>
    <submittedName>
        <fullName evidence="2">Prepilin-type N-terminal cleavage/methylation domain-containing protein</fullName>
    </submittedName>
</protein>
<sequence>MRVNLRRLAQNGFTLIELIAGIVVFAVSLTIVTGLVASQSRQSIDPIWQVKGIELGQSLLNEINAKAFDENSDRAGGNDRCNELVTCSVSANLGVDSGEVRESFDDVDDFHGLDATGDAIKNSLGETIAGPDGNFYQGFRARVSVFYDDNADGINDDDLNQDGTLDTGVLVGNQKLIRIVITTPGGDDISFSSFRTNF</sequence>
<keyword evidence="1" id="KW-0472">Membrane</keyword>
<accession>A0ABT7SSH7</accession>
<keyword evidence="1" id="KW-1133">Transmembrane helix</keyword>
<keyword evidence="1" id="KW-0812">Transmembrane</keyword>
<dbReference type="Pfam" id="PF07963">
    <property type="entry name" value="N_methyl"/>
    <property type="match status" value="1"/>
</dbReference>
<proteinExistence type="predicted"/>
<dbReference type="EMBL" id="JAUCBP010000001">
    <property type="protein sequence ID" value="MDM7859137.1"/>
    <property type="molecule type" value="Genomic_DNA"/>
</dbReference>
<gene>
    <name evidence="2" type="ORF">QTP81_00785</name>
</gene>
<organism evidence="2 3">
    <name type="scientific">Alteromonas arenosi</name>
    <dbReference type="NCBI Taxonomy" id="3055817"/>
    <lineage>
        <taxon>Bacteria</taxon>
        <taxon>Pseudomonadati</taxon>
        <taxon>Pseudomonadota</taxon>
        <taxon>Gammaproteobacteria</taxon>
        <taxon>Alteromonadales</taxon>
        <taxon>Alteromonadaceae</taxon>
        <taxon>Alteromonas/Salinimonas group</taxon>
        <taxon>Alteromonas</taxon>
    </lineage>
</organism>
<dbReference type="NCBIfam" id="TIGR02532">
    <property type="entry name" value="IV_pilin_GFxxxE"/>
    <property type="match status" value="1"/>
</dbReference>
<dbReference type="InterPro" id="IPR012902">
    <property type="entry name" value="N_methyl_site"/>
</dbReference>
<evidence type="ECO:0000256" key="1">
    <source>
        <dbReference type="SAM" id="Phobius"/>
    </source>
</evidence>
<dbReference type="Proteomes" id="UP001234343">
    <property type="component" value="Unassembled WGS sequence"/>
</dbReference>
<reference evidence="2 3" key="1">
    <citation type="submission" date="2023-06" db="EMBL/GenBank/DDBJ databases">
        <title>Alteromonas sp. ASW11-36 isolated from intertidal sand.</title>
        <authorList>
            <person name="Li Y."/>
        </authorList>
    </citation>
    <scope>NUCLEOTIDE SEQUENCE [LARGE SCALE GENOMIC DNA]</scope>
    <source>
        <strain evidence="2 3">ASW11-36</strain>
    </source>
</reference>
<evidence type="ECO:0000313" key="3">
    <source>
        <dbReference type="Proteomes" id="UP001234343"/>
    </source>
</evidence>
<evidence type="ECO:0000313" key="2">
    <source>
        <dbReference type="EMBL" id="MDM7859137.1"/>
    </source>
</evidence>
<dbReference type="RefSeq" id="WP_289363046.1">
    <property type="nucleotide sequence ID" value="NZ_JAUCBP010000001.1"/>
</dbReference>
<feature type="transmembrane region" description="Helical" evidence="1">
    <location>
        <begin position="12"/>
        <end position="37"/>
    </location>
</feature>